<dbReference type="SUPFAM" id="SSF117281">
    <property type="entry name" value="Kelch motif"/>
    <property type="match status" value="1"/>
</dbReference>
<keyword evidence="4" id="KW-0732">Signal</keyword>
<dbReference type="InterPro" id="IPR006652">
    <property type="entry name" value="Kelch_1"/>
</dbReference>
<proteinExistence type="predicted"/>
<feature type="signal peptide" evidence="4">
    <location>
        <begin position="1"/>
        <end position="25"/>
    </location>
</feature>
<dbReference type="SMART" id="SM00612">
    <property type="entry name" value="Kelch"/>
    <property type="match status" value="3"/>
</dbReference>
<dbReference type="PANTHER" id="PTHR46344:SF27">
    <property type="entry name" value="KELCH REPEAT SUPERFAMILY PROTEIN"/>
    <property type="match status" value="1"/>
</dbReference>
<feature type="chain" id="PRO_5047550408" evidence="4">
    <location>
        <begin position="26"/>
        <end position="191"/>
    </location>
</feature>
<dbReference type="PANTHER" id="PTHR46344">
    <property type="entry name" value="OS02G0202900 PROTEIN"/>
    <property type="match status" value="1"/>
</dbReference>
<reference evidence="5" key="1">
    <citation type="submission" date="2023-08" db="EMBL/GenBank/DDBJ databases">
        <title>Complete genome sequence of Sinorhizobium chiapanecum ITTG S70 isolated from Acaciella angustissima nodules in Chiapas-Mexico.</title>
        <authorList>
            <person name="Rincon-Rosales R."/>
            <person name="Rogel M.A."/>
            <person name="Rincon-Medina C.I."/>
            <person name="Guerrero G."/>
            <person name="Manzano-Gomez L.A."/>
            <person name="Lopez-Lopez A."/>
            <person name="Rincon Molina F.A."/>
            <person name="Martinez-Romero E."/>
        </authorList>
    </citation>
    <scope>NUCLEOTIDE SEQUENCE</scope>
    <source>
        <strain evidence="5">ITTG S70</strain>
        <plasmid evidence="5">pSchITTGS70d</plasmid>
    </source>
</reference>
<protein>
    <submittedName>
        <fullName evidence="5">Kelch repeat-containing protein</fullName>
    </submittedName>
</protein>
<sequence length="191" mass="20048">MSVPATCPFLTLLLVWMLLSNATAAQPGAGRDDRRNAPAHEVYDPANDTWSNRAALPTPRDHLAIAVVGRRLYAIGGRIDGSYASNLAANEVYDPASDRWERRSDLPTPRSGIAAAVIDGRIVVVGGEAPEATFDTVEAYDPVSDAWQRLAAMPTARHGLGAAVVDGRIFVVGGGPTPGGSASTANEVFTP</sequence>
<name>A0ABZ2BHQ0_9HYPH</name>
<evidence type="ECO:0000256" key="2">
    <source>
        <dbReference type="ARBA" id="ARBA00022737"/>
    </source>
</evidence>
<keyword evidence="1" id="KW-0880">Kelch repeat</keyword>
<dbReference type="RefSeq" id="WP_331376031.1">
    <property type="nucleotide sequence ID" value="NZ_CP133152.1"/>
</dbReference>
<dbReference type="Pfam" id="PF24681">
    <property type="entry name" value="Kelch_KLHDC2_KLHL20_DRC7"/>
    <property type="match status" value="1"/>
</dbReference>
<geneLocation type="plasmid" evidence="5 6">
    <name>pSchITTGS70d</name>
</geneLocation>
<feature type="region of interest" description="Disordered" evidence="3">
    <location>
        <begin position="26"/>
        <end position="54"/>
    </location>
</feature>
<organism evidence="5 6">
    <name type="scientific">Sinorhizobium chiapasense</name>
    <dbReference type="NCBI Taxonomy" id="501572"/>
    <lineage>
        <taxon>Bacteria</taxon>
        <taxon>Pseudomonadati</taxon>
        <taxon>Pseudomonadota</taxon>
        <taxon>Alphaproteobacteria</taxon>
        <taxon>Hyphomicrobiales</taxon>
        <taxon>Rhizobiaceae</taxon>
        <taxon>Sinorhizobium/Ensifer group</taxon>
        <taxon>Sinorhizobium</taxon>
    </lineage>
</organism>
<feature type="compositionally biased region" description="Basic and acidic residues" evidence="3">
    <location>
        <begin position="30"/>
        <end position="43"/>
    </location>
</feature>
<dbReference type="Proteomes" id="UP001432360">
    <property type="component" value="Plasmid pSchITTGS70d"/>
</dbReference>
<gene>
    <name evidence="5" type="ORF">RB548_30070</name>
</gene>
<evidence type="ECO:0000313" key="6">
    <source>
        <dbReference type="Proteomes" id="UP001432360"/>
    </source>
</evidence>
<keyword evidence="5" id="KW-0614">Plasmid</keyword>
<evidence type="ECO:0000313" key="5">
    <source>
        <dbReference type="EMBL" id="WVT07012.1"/>
    </source>
</evidence>
<evidence type="ECO:0000256" key="3">
    <source>
        <dbReference type="SAM" id="MobiDB-lite"/>
    </source>
</evidence>
<keyword evidence="2" id="KW-0677">Repeat</keyword>
<accession>A0ABZ2BHQ0</accession>
<evidence type="ECO:0000256" key="4">
    <source>
        <dbReference type="SAM" id="SignalP"/>
    </source>
</evidence>
<dbReference type="EMBL" id="CP133152">
    <property type="protein sequence ID" value="WVT07012.1"/>
    <property type="molecule type" value="Genomic_DNA"/>
</dbReference>
<dbReference type="Gene3D" id="2.120.10.80">
    <property type="entry name" value="Kelch-type beta propeller"/>
    <property type="match status" value="1"/>
</dbReference>
<evidence type="ECO:0000256" key="1">
    <source>
        <dbReference type="ARBA" id="ARBA00022441"/>
    </source>
</evidence>
<dbReference type="InterPro" id="IPR015915">
    <property type="entry name" value="Kelch-typ_b-propeller"/>
</dbReference>
<keyword evidence="6" id="KW-1185">Reference proteome</keyword>